<sequence>MRLFKSIFTKSYHSLNNTSASPLVSLLKSRSVIRFSGPDTFKFLQGLLTNDVKKFSELPSETTSYVPTPNLPSVYVPPMYAAFLTPQGRFLYDLFLYRKPRTEEKLDGSGSGPGSDSGGDLELFADVDSSVLDELLQTFKKYRLRSKVEIDNVAEDFSCWQWFGGNLAEKSKAEEEPEAASVGWGSGVDHSAMSSSHGNDVGWQWFKDPRVDCLGFRGIFSSNEIPPLVEYDKETNEQNYRLWRIENGVAEGSTEIPKGEAVPLEYNLEGLNAISFEKGCYVGQEFIARTHHRGVIRKRLLSLVFLDDSGKDMEHRVSPGSEVINTASGKKIGSVTTALGCRGLGVLRLEEAFKGSGSLTIRGQDDIKVEAIRPKWWPAEWFSEHQQHGAVA</sequence>
<evidence type="ECO:0000256" key="3">
    <source>
        <dbReference type="ARBA" id="ARBA00023128"/>
    </source>
</evidence>
<evidence type="ECO:0000313" key="6">
    <source>
        <dbReference type="Proteomes" id="UP001314170"/>
    </source>
</evidence>
<keyword evidence="3" id="KW-0496">Mitochondrion</keyword>
<comment type="subcellular location">
    <subcellularLocation>
        <location evidence="1">Mitochondrion</location>
    </subcellularLocation>
</comment>
<evidence type="ECO:0000256" key="2">
    <source>
        <dbReference type="ARBA" id="ARBA00022946"/>
    </source>
</evidence>
<comment type="caution">
    <text evidence="5">The sequence shown here is derived from an EMBL/GenBank/DDBJ whole genome shotgun (WGS) entry which is preliminary data.</text>
</comment>
<name>A0AAV1ST80_9ROSI</name>
<dbReference type="FunFam" id="3.30.1360.120:FF:000024">
    <property type="entry name" value="Putative transferase, mitochondrial"/>
    <property type="match status" value="1"/>
</dbReference>
<feature type="domain" description="CAF17 C-terminal" evidence="4">
    <location>
        <begin position="297"/>
        <end position="378"/>
    </location>
</feature>
<dbReference type="NCBIfam" id="TIGR03317">
    <property type="entry name" value="ygfZ_signature"/>
    <property type="match status" value="1"/>
</dbReference>
<dbReference type="Gene3D" id="3.30.1360.120">
    <property type="entry name" value="Probable tRNA modification gtpase trme, domain 1"/>
    <property type="match status" value="1"/>
</dbReference>
<dbReference type="Proteomes" id="UP001314170">
    <property type="component" value="Unassembled WGS sequence"/>
</dbReference>
<dbReference type="GO" id="GO:0016226">
    <property type="term" value="P:iron-sulfur cluster assembly"/>
    <property type="evidence" value="ECO:0007669"/>
    <property type="project" value="TreeGrafter"/>
</dbReference>
<gene>
    <name evidence="5" type="ORF">DCAF_LOCUS26031</name>
</gene>
<dbReference type="PANTHER" id="PTHR22602">
    <property type="entry name" value="TRANSFERASE CAF17, MITOCHONDRIAL-RELATED"/>
    <property type="match status" value="1"/>
</dbReference>
<reference evidence="5 6" key="1">
    <citation type="submission" date="2024-01" db="EMBL/GenBank/DDBJ databases">
        <authorList>
            <person name="Waweru B."/>
        </authorList>
    </citation>
    <scope>NUCLEOTIDE SEQUENCE [LARGE SCALE GENOMIC DNA]</scope>
</reference>
<dbReference type="SUPFAM" id="SSF103025">
    <property type="entry name" value="Folate-binding domain"/>
    <property type="match status" value="1"/>
</dbReference>
<dbReference type="InterPro" id="IPR027266">
    <property type="entry name" value="TrmE/GcvT-like"/>
</dbReference>
<dbReference type="InterPro" id="IPR017703">
    <property type="entry name" value="YgfZ/GCV_T_CS"/>
</dbReference>
<dbReference type="PANTHER" id="PTHR22602:SF0">
    <property type="entry name" value="TRANSFERASE CAF17, MITOCHONDRIAL-RELATED"/>
    <property type="match status" value="1"/>
</dbReference>
<protein>
    <recommendedName>
        <fullName evidence="4">CAF17 C-terminal domain-containing protein</fullName>
    </recommendedName>
</protein>
<keyword evidence="6" id="KW-1185">Reference proteome</keyword>
<dbReference type="Pfam" id="PF25455">
    <property type="entry name" value="Beta-barrel_CAF17_C"/>
    <property type="match status" value="1"/>
</dbReference>
<dbReference type="EMBL" id="CAWUPB010001197">
    <property type="protein sequence ID" value="CAK7355770.1"/>
    <property type="molecule type" value="Genomic_DNA"/>
</dbReference>
<dbReference type="InterPro" id="IPR057460">
    <property type="entry name" value="CAF17_C"/>
</dbReference>
<keyword evidence="2" id="KW-0809">Transit peptide</keyword>
<evidence type="ECO:0000313" key="5">
    <source>
        <dbReference type="EMBL" id="CAK7355770.1"/>
    </source>
</evidence>
<dbReference type="AlphaFoldDB" id="A0AAV1ST80"/>
<dbReference type="GO" id="GO:0005759">
    <property type="term" value="C:mitochondrial matrix"/>
    <property type="evidence" value="ECO:0007669"/>
    <property type="project" value="TreeGrafter"/>
</dbReference>
<dbReference type="InterPro" id="IPR045179">
    <property type="entry name" value="YgfZ/GcvT"/>
</dbReference>
<evidence type="ECO:0000256" key="1">
    <source>
        <dbReference type="ARBA" id="ARBA00004173"/>
    </source>
</evidence>
<proteinExistence type="predicted"/>
<accession>A0AAV1ST80</accession>
<organism evidence="5 6">
    <name type="scientific">Dovyalis caffra</name>
    <dbReference type="NCBI Taxonomy" id="77055"/>
    <lineage>
        <taxon>Eukaryota</taxon>
        <taxon>Viridiplantae</taxon>
        <taxon>Streptophyta</taxon>
        <taxon>Embryophyta</taxon>
        <taxon>Tracheophyta</taxon>
        <taxon>Spermatophyta</taxon>
        <taxon>Magnoliopsida</taxon>
        <taxon>eudicotyledons</taxon>
        <taxon>Gunneridae</taxon>
        <taxon>Pentapetalae</taxon>
        <taxon>rosids</taxon>
        <taxon>fabids</taxon>
        <taxon>Malpighiales</taxon>
        <taxon>Salicaceae</taxon>
        <taxon>Flacourtieae</taxon>
        <taxon>Dovyalis</taxon>
    </lineage>
</organism>
<evidence type="ECO:0000259" key="4">
    <source>
        <dbReference type="Pfam" id="PF25455"/>
    </source>
</evidence>